<dbReference type="SUPFAM" id="SSF53474">
    <property type="entry name" value="alpha/beta-Hydrolases"/>
    <property type="match status" value="1"/>
</dbReference>
<dbReference type="InterPro" id="IPR000073">
    <property type="entry name" value="AB_hydrolase_1"/>
</dbReference>
<keyword evidence="3" id="KW-1185">Reference proteome</keyword>
<dbReference type="GO" id="GO:0003824">
    <property type="term" value="F:catalytic activity"/>
    <property type="evidence" value="ECO:0007669"/>
    <property type="project" value="UniProtKB-ARBA"/>
</dbReference>
<name>A0A7W8QPC5_9ACTN</name>
<dbReference type="InterPro" id="IPR029058">
    <property type="entry name" value="AB_hydrolase_fold"/>
</dbReference>
<dbReference type="PRINTS" id="PR00111">
    <property type="entry name" value="ABHYDROLASE"/>
</dbReference>
<comment type="caution">
    <text evidence="2">The sequence shown here is derived from an EMBL/GenBank/DDBJ whole genome shotgun (WGS) entry which is preliminary data.</text>
</comment>
<dbReference type="AlphaFoldDB" id="A0A7W8QPC5"/>
<dbReference type="PANTHER" id="PTHR46438">
    <property type="entry name" value="ALPHA/BETA-HYDROLASES SUPERFAMILY PROTEIN"/>
    <property type="match status" value="1"/>
</dbReference>
<protein>
    <submittedName>
        <fullName evidence="2">Pimeloyl-ACP methyl ester carboxylesterase</fullName>
    </submittedName>
</protein>
<proteinExistence type="predicted"/>
<evidence type="ECO:0000259" key="1">
    <source>
        <dbReference type="Pfam" id="PF12697"/>
    </source>
</evidence>
<dbReference type="Pfam" id="PF12697">
    <property type="entry name" value="Abhydrolase_6"/>
    <property type="match status" value="1"/>
</dbReference>
<sequence>MDFRGIVYERHGSGAPLVLLHGLGHRRQAWDPVLRSLAQRHEVYTLDLPGFGQSPAPDPERPFGIAALVDTVADWCAHAGVERPHIAGNSLGGAVALELGARGLASSVTALSPIGFTRGAEMLGSRILVGGMHVATRVPARVWHSVIDSRPVRALTTLALHGSVRDPRGDMARLDPAVVTRGSAYTRLAPEVVRYSFDGGPVVQCPTTVAWGEDDRVLPVRAIRRVIDAIPHAWQVRLLGCGHIPMDDNPAAVADVILSTCRAAAPERVAAAA</sequence>
<dbReference type="RefSeq" id="WP_184393130.1">
    <property type="nucleotide sequence ID" value="NZ_BAAAJD010000113.1"/>
</dbReference>
<evidence type="ECO:0000313" key="3">
    <source>
        <dbReference type="Proteomes" id="UP000572635"/>
    </source>
</evidence>
<dbReference type="EMBL" id="JACHDB010000001">
    <property type="protein sequence ID" value="MBB5433410.1"/>
    <property type="molecule type" value="Genomic_DNA"/>
</dbReference>
<dbReference type="Gene3D" id="3.40.50.1820">
    <property type="entry name" value="alpha/beta hydrolase"/>
    <property type="match status" value="1"/>
</dbReference>
<reference evidence="2 3" key="1">
    <citation type="submission" date="2020-08" db="EMBL/GenBank/DDBJ databases">
        <title>Sequencing the genomes of 1000 actinobacteria strains.</title>
        <authorList>
            <person name="Klenk H.-P."/>
        </authorList>
    </citation>
    <scope>NUCLEOTIDE SEQUENCE [LARGE SCALE GENOMIC DNA]</scope>
    <source>
        <strain evidence="2 3">DSM 44551</strain>
    </source>
</reference>
<accession>A0A7W8QPC5</accession>
<evidence type="ECO:0000313" key="2">
    <source>
        <dbReference type="EMBL" id="MBB5433410.1"/>
    </source>
</evidence>
<organism evidence="2 3">
    <name type="scientific">Nocardiopsis composta</name>
    <dbReference type="NCBI Taxonomy" id="157465"/>
    <lineage>
        <taxon>Bacteria</taxon>
        <taxon>Bacillati</taxon>
        <taxon>Actinomycetota</taxon>
        <taxon>Actinomycetes</taxon>
        <taxon>Streptosporangiales</taxon>
        <taxon>Nocardiopsidaceae</taxon>
        <taxon>Nocardiopsis</taxon>
    </lineage>
</organism>
<gene>
    <name evidence="2" type="ORF">HDA36_003494</name>
</gene>
<dbReference type="Proteomes" id="UP000572635">
    <property type="component" value="Unassembled WGS sequence"/>
</dbReference>
<feature type="domain" description="AB hydrolase-1" evidence="1">
    <location>
        <begin position="17"/>
        <end position="256"/>
    </location>
</feature>
<dbReference type="PANTHER" id="PTHR46438:SF11">
    <property type="entry name" value="LIPASE-RELATED"/>
    <property type="match status" value="1"/>
</dbReference>